<evidence type="ECO:0000256" key="1">
    <source>
        <dbReference type="ARBA" id="ARBA00001964"/>
    </source>
</evidence>
<dbReference type="PANTHER" id="PTHR11516">
    <property type="entry name" value="PYRUVATE DEHYDROGENASE E1 COMPONENT, ALPHA SUBUNIT BACTERIAL AND ORGANELLAR"/>
    <property type="match status" value="1"/>
</dbReference>
<reference evidence="5" key="1">
    <citation type="submission" date="2020-05" db="EMBL/GenBank/DDBJ databases">
        <authorList>
            <person name="Chiriac C."/>
            <person name="Salcher M."/>
            <person name="Ghai R."/>
            <person name="Kavagutti S V."/>
        </authorList>
    </citation>
    <scope>NUCLEOTIDE SEQUENCE</scope>
</reference>
<keyword evidence="3" id="KW-0786">Thiamine pyrophosphate</keyword>
<dbReference type="SUPFAM" id="SSF52518">
    <property type="entry name" value="Thiamin diphosphate-binding fold (THDP-binding)"/>
    <property type="match status" value="1"/>
</dbReference>
<evidence type="ECO:0000313" key="5">
    <source>
        <dbReference type="EMBL" id="CAB4870803.1"/>
    </source>
</evidence>
<evidence type="ECO:0000256" key="3">
    <source>
        <dbReference type="ARBA" id="ARBA00023052"/>
    </source>
</evidence>
<dbReference type="AlphaFoldDB" id="A0A6J7DTX1"/>
<dbReference type="InterPro" id="IPR001017">
    <property type="entry name" value="DH_E1"/>
</dbReference>
<dbReference type="GO" id="GO:0004739">
    <property type="term" value="F:pyruvate dehydrogenase (acetyl-transferring) activity"/>
    <property type="evidence" value="ECO:0007669"/>
    <property type="project" value="TreeGrafter"/>
</dbReference>
<organism evidence="5">
    <name type="scientific">freshwater metagenome</name>
    <dbReference type="NCBI Taxonomy" id="449393"/>
    <lineage>
        <taxon>unclassified sequences</taxon>
        <taxon>metagenomes</taxon>
        <taxon>ecological metagenomes</taxon>
    </lineage>
</organism>
<dbReference type="InterPro" id="IPR029061">
    <property type="entry name" value="THDP-binding"/>
</dbReference>
<evidence type="ECO:0000259" key="4">
    <source>
        <dbReference type="Pfam" id="PF00676"/>
    </source>
</evidence>
<feature type="domain" description="Dehydrogenase E1 component" evidence="4">
    <location>
        <begin position="38"/>
        <end position="317"/>
    </location>
</feature>
<sequence length="338" mass="36763">MDDVERPDAPDRDTLLQMFEIQSRIKLCDERFRTMLMSGQIQLIYYSPRGQECISAGWGVHLRQDDYVVTIYRGLHDHLAKGVPLRELWAEFLGRATGTCKGKGGPMHITHPASGLMVTTGIVGAGIPIANGFGLAAQLNGTDQVTVVNFGDGASNIGAFHEGMNLAAVWKLPVVFVCQNNLYGEHTPMSMSTGVDYISERAAAYGMPGVTVDGNDPVATWRVMGDAVARARSGGGPTLVEARTYRFWGHLMGDAMEYMPKDERKAAMAADPVVLYRAWLINNGHATEAQLAEMEEVLTAAIDDAVEFAMNSPQPDASELYTDVFGDNNDAMLQGVSR</sequence>
<dbReference type="PANTHER" id="PTHR11516:SF60">
    <property type="entry name" value="PYRUVATE DEHYDROGENASE E1 COMPONENT SUBUNIT ALPHA"/>
    <property type="match status" value="1"/>
</dbReference>
<dbReference type="Gene3D" id="3.40.50.970">
    <property type="match status" value="1"/>
</dbReference>
<dbReference type="InterPro" id="IPR050642">
    <property type="entry name" value="PDH_E1_Alpha_Subunit"/>
</dbReference>
<comment type="cofactor">
    <cofactor evidence="1">
        <name>thiamine diphosphate</name>
        <dbReference type="ChEBI" id="CHEBI:58937"/>
    </cofactor>
</comment>
<dbReference type="CDD" id="cd02000">
    <property type="entry name" value="TPP_E1_PDC_ADC_BCADC"/>
    <property type="match status" value="1"/>
</dbReference>
<dbReference type="GO" id="GO:0006086">
    <property type="term" value="P:pyruvate decarboxylation to acetyl-CoA"/>
    <property type="evidence" value="ECO:0007669"/>
    <property type="project" value="TreeGrafter"/>
</dbReference>
<evidence type="ECO:0000256" key="2">
    <source>
        <dbReference type="ARBA" id="ARBA00023002"/>
    </source>
</evidence>
<keyword evidence="2" id="KW-0560">Oxidoreductase</keyword>
<gene>
    <name evidence="5" type="ORF">UFOPK3376_00818</name>
</gene>
<dbReference type="EMBL" id="CAFBLP010000014">
    <property type="protein sequence ID" value="CAB4870803.1"/>
    <property type="molecule type" value="Genomic_DNA"/>
</dbReference>
<accession>A0A6J7DTX1</accession>
<protein>
    <submittedName>
        <fullName evidence="5">Unannotated protein</fullName>
    </submittedName>
</protein>
<proteinExistence type="predicted"/>
<dbReference type="Pfam" id="PF00676">
    <property type="entry name" value="E1_dh"/>
    <property type="match status" value="1"/>
</dbReference>
<name>A0A6J7DTX1_9ZZZZ</name>